<reference evidence="1 2" key="1">
    <citation type="submission" date="2023-10" db="EMBL/GenBank/DDBJ databases">
        <title>Xenorhabdus taiwanensis sp. nov., a symbiotic bacterium associated with the entomopathogenic nematode Steinernema taiwanensis.</title>
        <authorList>
            <person name="Tseng C.T."/>
            <person name="Shu H.Y."/>
            <person name="Chen M.H."/>
            <person name="Fang Y.J."/>
            <person name="Wu T.L."/>
            <person name="Lin Y.C."/>
            <person name="Huang C.J."/>
        </authorList>
    </citation>
    <scope>NUCLEOTIDE SEQUENCE [LARGE SCALE GENOMIC DNA]</scope>
    <source>
        <strain evidence="1 2">TCT-1</strain>
    </source>
</reference>
<gene>
    <name evidence="1" type="ORF">TCT1_06750</name>
</gene>
<proteinExistence type="predicted"/>
<sequence>MTIDINFSHALPLSLKIGKSTTTNYLIHDLNYDGYKTKFIEIKFIINLSIKNNYNKIK</sequence>
<evidence type="ECO:0000313" key="2">
    <source>
        <dbReference type="Proteomes" id="UP001529514"/>
    </source>
</evidence>
<accession>A0ABM8JTR3</accession>
<dbReference type="EMBL" id="AP028978">
    <property type="protein sequence ID" value="BET95754.1"/>
    <property type="molecule type" value="Genomic_DNA"/>
</dbReference>
<protein>
    <submittedName>
        <fullName evidence="1">Uncharacterized protein</fullName>
    </submittedName>
</protein>
<dbReference type="Proteomes" id="UP001529514">
    <property type="component" value="Chromosome"/>
</dbReference>
<keyword evidence="2" id="KW-1185">Reference proteome</keyword>
<name>A0ABM8JTR3_9GAMM</name>
<organism evidence="1 2">
    <name type="scientific">Xenorhabdus taiwanensis</name>
    <dbReference type="NCBI Taxonomy" id="3085177"/>
    <lineage>
        <taxon>Bacteria</taxon>
        <taxon>Pseudomonadati</taxon>
        <taxon>Pseudomonadota</taxon>
        <taxon>Gammaproteobacteria</taxon>
        <taxon>Enterobacterales</taxon>
        <taxon>Morganellaceae</taxon>
        <taxon>Xenorhabdus</taxon>
    </lineage>
</organism>
<evidence type="ECO:0000313" key="1">
    <source>
        <dbReference type="EMBL" id="BET95754.1"/>
    </source>
</evidence>